<dbReference type="KEGG" id="noy:EXE57_06670"/>
<dbReference type="SMART" id="SM00567">
    <property type="entry name" value="EZ_HEAT"/>
    <property type="match status" value="2"/>
</dbReference>
<proteinExistence type="predicted"/>
<dbReference type="SUPFAM" id="SSF48371">
    <property type="entry name" value="ARM repeat"/>
    <property type="match status" value="1"/>
</dbReference>
<dbReference type="InterPro" id="IPR011989">
    <property type="entry name" value="ARM-like"/>
</dbReference>
<reference evidence="1 2" key="1">
    <citation type="submission" date="2019-03" db="EMBL/GenBank/DDBJ databases">
        <title>Three New Species of Nocardioides, Nocardioides euryhalodurans sp. nov., Nocardioides seonyuensis sp. nov. and Nocardioides eburneoflavus sp. nov., Iolated from Soil.</title>
        <authorList>
            <person name="Roh S.G."/>
            <person name="Lee C."/>
            <person name="Kim M.-K."/>
            <person name="Kim S.B."/>
        </authorList>
    </citation>
    <scope>NUCLEOTIDE SEQUENCE [LARGE SCALE GENOMIC DNA]</scope>
    <source>
        <strain evidence="1 2">MMS17-SY117</strain>
    </source>
</reference>
<dbReference type="EMBL" id="CP038267">
    <property type="protein sequence ID" value="QBR91996.1"/>
    <property type="molecule type" value="Genomic_DNA"/>
</dbReference>
<dbReference type="InterPro" id="IPR004155">
    <property type="entry name" value="PBS_lyase_HEAT"/>
</dbReference>
<dbReference type="RefSeq" id="WP_135075389.1">
    <property type="nucleotide sequence ID" value="NZ_CP038267.1"/>
</dbReference>
<dbReference type="Pfam" id="PF13646">
    <property type="entry name" value="HEAT_2"/>
    <property type="match status" value="1"/>
</dbReference>
<keyword evidence="2" id="KW-1185">Reference proteome</keyword>
<organism evidence="1 2">
    <name type="scientific">Nocardioides euryhalodurans</name>
    <dbReference type="NCBI Taxonomy" id="2518370"/>
    <lineage>
        <taxon>Bacteria</taxon>
        <taxon>Bacillati</taxon>
        <taxon>Actinomycetota</taxon>
        <taxon>Actinomycetes</taxon>
        <taxon>Propionibacteriales</taxon>
        <taxon>Nocardioidaceae</taxon>
        <taxon>Nocardioides</taxon>
    </lineage>
</organism>
<accession>A0A4P7GJ46</accession>
<evidence type="ECO:0000313" key="2">
    <source>
        <dbReference type="Proteomes" id="UP000294894"/>
    </source>
</evidence>
<dbReference type="InterPro" id="IPR016024">
    <property type="entry name" value="ARM-type_fold"/>
</dbReference>
<dbReference type="Gene3D" id="1.25.10.10">
    <property type="entry name" value="Leucine-rich Repeat Variant"/>
    <property type="match status" value="1"/>
</dbReference>
<evidence type="ECO:0000313" key="1">
    <source>
        <dbReference type="EMBL" id="QBR91996.1"/>
    </source>
</evidence>
<name>A0A4P7GJ46_9ACTN</name>
<gene>
    <name evidence="1" type="ORF">EXE57_06670</name>
</gene>
<dbReference type="Proteomes" id="UP000294894">
    <property type="component" value="Chromosome"/>
</dbReference>
<sequence>MPDTTLDPRVRRLLLAEHFDDRSRQRLRDLGDVALEGLRACAHGPDRGEAAVLKARAIVALGDWPAEQAVDALADAIGDRRVETRMRAATALGEVATDRAVSVLADRAERCDDGAELAAIARSLARIDRPGAAEALGRVRASISTDDVRRQVDLVLDERSAD</sequence>
<protein>
    <submittedName>
        <fullName evidence="1">HEAT repeat domain-containing protein</fullName>
    </submittedName>
</protein>
<dbReference type="AlphaFoldDB" id="A0A4P7GJ46"/>